<dbReference type="CDD" id="cd03216">
    <property type="entry name" value="ABC_Carb_Monos_I"/>
    <property type="match status" value="1"/>
</dbReference>
<keyword evidence="5" id="KW-0547">Nucleotide-binding</keyword>
<comment type="caution">
    <text evidence="8">The sequence shown here is derived from an EMBL/GenBank/DDBJ whole genome shotgun (WGS) entry which is preliminary data.</text>
</comment>
<dbReference type="Proteomes" id="UP000536262">
    <property type="component" value="Unassembled WGS sequence"/>
</dbReference>
<organism evidence="8 9">
    <name type="scientific">Aminobacter aganoensis</name>
    <dbReference type="NCBI Taxonomy" id="83264"/>
    <lineage>
        <taxon>Bacteria</taxon>
        <taxon>Pseudomonadati</taxon>
        <taxon>Pseudomonadota</taxon>
        <taxon>Alphaproteobacteria</taxon>
        <taxon>Hyphomicrobiales</taxon>
        <taxon>Phyllobacteriaceae</taxon>
        <taxon>Aminobacter</taxon>
    </lineage>
</organism>
<evidence type="ECO:0000256" key="1">
    <source>
        <dbReference type="ARBA" id="ARBA00005417"/>
    </source>
</evidence>
<dbReference type="PROSITE" id="PS00211">
    <property type="entry name" value="ABC_TRANSPORTER_1"/>
    <property type="match status" value="1"/>
</dbReference>
<dbReference type="SMART" id="SM00382">
    <property type="entry name" value="AAA"/>
    <property type="match status" value="2"/>
</dbReference>
<dbReference type="RefSeq" id="WP_184699996.1">
    <property type="nucleotide sequence ID" value="NZ_BAABEG010000001.1"/>
</dbReference>
<dbReference type="InterPro" id="IPR050107">
    <property type="entry name" value="ABC_carbohydrate_import_ATPase"/>
</dbReference>
<dbReference type="InterPro" id="IPR027417">
    <property type="entry name" value="P-loop_NTPase"/>
</dbReference>
<evidence type="ECO:0000256" key="3">
    <source>
        <dbReference type="ARBA" id="ARBA00022597"/>
    </source>
</evidence>
<name>A0A7X0KLV5_9HYPH</name>
<keyword evidence="4" id="KW-0677">Repeat</keyword>
<gene>
    <name evidence="8" type="ORF">GGR00_003290</name>
</gene>
<evidence type="ECO:0000256" key="2">
    <source>
        <dbReference type="ARBA" id="ARBA00022448"/>
    </source>
</evidence>
<evidence type="ECO:0000256" key="6">
    <source>
        <dbReference type="ARBA" id="ARBA00022840"/>
    </source>
</evidence>
<evidence type="ECO:0000313" key="9">
    <source>
        <dbReference type="Proteomes" id="UP000536262"/>
    </source>
</evidence>
<keyword evidence="2" id="KW-0813">Transport</keyword>
<evidence type="ECO:0000259" key="7">
    <source>
        <dbReference type="PROSITE" id="PS50893"/>
    </source>
</evidence>
<dbReference type="InterPro" id="IPR017871">
    <property type="entry name" value="ABC_transporter-like_CS"/>
</dbReference>
<reference evidence="8 9" key="1">
    <citation type="submission" date="2020-08" db="EMBL/GenBank/DDBJ databases">
        <title>Genomic Encyclopedia of Type Strains, Phase IV (KMG-IV): sequencing the most valuable type-strain genomes for metagenomic binning, comparative biology and taxonomic classification.</title>
        <authorList>
            <person name="Goeker M."/>
        </authorList>
    </citation>
    <scope>NUCLEOTIDE SEQUENCE [LARGE SCALE GENOMIC DNA]</scope>
    <source>
        <strain evidence="8 9">DSM 7051</strain>
    </source>
</reference>
<dbReference type="SUPFAM" id="SSF52540">
    <property type="entry name" value="P-loop containing nucleoside triphosphate hydrolases"/>
    <property type="match status" value="2"/>
</dbReference>
<dbReference type="PROSITE" id="PS50893">
    <property type="entry name" value="ABC_TRANSPORTER_2"/>
    <property type="match status" value="2"/>
</dbReference>
<keyword evidence="9" id="KW-1185">Reference proteome</keyword>
<dbReference type="PANTHER" id="PTHR43790:SF9">
    <property type="entry name" value="GALACTOFURANOSE TRANSPORTER ATP-BINDING PROTEIN YTFR"/>
    <property type="match status" value="1"/>
</dbReference>
<keyword evidence="3" id="KW-0762">Sugar transport</keyword>
<sequence>MSVVISNLKKAYSGVPVLKGVDLEIEDGEIHAFLGANGAGKSTLIKCLSGAEQPDSGAIEVDGKPFAASGPRDAMRAGISVVYQELSLASGLNVLDNVFLGQEYKRGPFVCKAQEEREVRKWFADLGVSIDPEADLLKLSNAELQVIEIVKALRTNPKLLILDEPTASLTEREAAQLSAQLLALKKKRLPLLYVTHRLAEVFAIADRVSVLRGGKIVLSSKVSDVTEQEIVSAIAGRSVGTTPPDYASQESRRSPLAQVRGLTAPGIGPIDLDVNSCEILGIFGLVGSGRTELLEALFGARALAGGTITLGGKPLNLRRPSDAVRAGIALVPEDRLRKSVFQTLTAGENVAMASAAKLGTLGFRSKSSEQKAFHDVSRKLNLQPRRSELEARRFSGGNQQKLVLGRWLQDGQDCRMLLLDEPTQGVDVGARGDLYNVLSESTKTGLAVVVTSSEPEELMQLAHRVVVLSRGRVAGVLHGAEINQERLLHLAHVGE</sequence>
<feature type="domain" description="ABC transporter" evidence="7">
    <location>
        <begin position="3"/>
        <end position="238"/>
    </location>
</feature>
<protein>
    <submittedName>
        <fullName evidence="8">Ribose transport system ATP-binding protein</fullName>
    </submittedName>
</protein>
<feature type="domain" description="ABC transporter" evidence="7">
    <location>
        <begin position="251"/>
        <end position="495"/>
    </location>
</feature>
<dbReference type="AlphaFoldDB" id="A0A7X0KLV5"/>
<evidence type="ECO:0000313" key="8">
    <source>
        <dbReference type="EMBL" id="MBB6355486.1"/>
    </source>
</evidence>
<proteinExistence type="inferred from homology"/>
<dbReference type="InterPro" id="IPR003593">
    <property type="entry name" value="AAA+_ATPase"/>
</dbReference>
<comment type="similarity">
    <text evidence="1">Belongs to the ABC transporter superfamily.</text>
</comment>
<keyword evidence="6 8" id="KW-0067">ATP-binding</keyword>
<evidence type="ECO:0000256" key="4">
    <source>
        <dbReference type="ARBA" id="ARBA00022737"/>
    </source>
</evidence>
<dbReference type="CDD" id="cd03215">
    <property type="entry name" value="ABC_Carb_Monos_II"/>
    <property type="match status" value="1"/>
</dbReference>
<dbReference type="Gene3D" id="3.40.50.300">
    <property type="entry name" value="P-loop containing nucleotide triphosphate hydrolases"/>
    <property type="match status" value="2"/>
</dbReference>
<dbReference type="EMBL" id="JACHOU010000008">
    <property type="protein sequence ID" value="MBB6355486.1"/>
    <property type="molecule type" value="Genomic_DNA"/>
</dbReference>
<dbReference type="GO" id="GO:0016887">
    <property type="term" value="F:ATP hydrolysis activity"/>
    <property type="evidence" value="ECO:0007669"/>
    <property type="project" value="InterPro"/>
</dbReference>
<dbReference type="PANTHER" id="PTHR43790">
    <property type="entry name" value="CARBOHYDRATE TRANSPORT ATP-BINDING PROTEIN MG119-RELATED"/>
    <property type="match status" value="1"/>
</dbReference>
<accession>A0A7X0KLV5</accession>
<dbReference type="GO" id="GO:0005524">
    <property type="term" value="F:ATP binding"/>
    <property type="evidence" value="ECO:0007669"/>
    <property type="project" value="UniProtKB-KW"/>
</dbReference>
<evidence type="ECO:0000256" key="5">
    <source>
        <dbReference type="ARBA" id="ARBA00022741"/>
    </source>
</evidence>
<dbReference type="Pfam" id="PF00005">
    <property type="entry name" value="ABC_tran"/>
    <property type="match status" value="2"/>
</dbReference>
<dbReference type="InterPro" id="IPR003439">
    <property type="entry name" value="ABC_transporter-like_ATP-bd"/>
</dbReference>